<comment type="caution">
    <text evidence="2">The sequence shown here is derived from an EMBL/GenBank/DDBJ whole genome shotgun (WGS) entry which is preliminary data.</text>
</comment>
<dbReference type="InterPro" id="IPR027417">
    <property type="entry name" value="P-loop_NTPase"/>
</dbReference>
<evidence type="ECO:0000313" key="3">
    <source>
        <dbReference type="Proteomes" id="UP000295416"/>
    </source>
</evidence>
<dbReference type="EMBL" id="SLXK01000025">
    <property type="protein sequence ID" value="TCP24448.1"/>
    <property type="molecule type" value="Genomic_DNA"/>
</dbReference>
<dbReference type="SUPFAM" id="SSF52540">
    <property type="entry name" value="P-loop containing nucleoside triphosphate hydrolases"/>
    <property type="match status" value="1"/>
</dbReference>
<dbReference type="CDD" id="cd01127">
    <property type="entry name" value="TrwB_TraG_TraD_VirD4"/>
    <property type="match status" value="1"/>
</dbReference>
<dbReference type="OrthoDB" id="9804380at2"/>
<keyword evidence="3" id="KW-1185">Reference proteome</keyword>
<sequence>MALSFLKGMFQKNKKEFNYEDTIDENNVITRQISPDSIQITEDYVRSGSNYTRTLVAVEFEPILNQDNIRRISEISETISIVQYLDFYEPSQVRKELSKSIDQNKSKLKEEKLSSYVKAKAQVEIEDAEMLLQNLARNSERMFMFQFLIHIVSSSLDELESVTSLVKSEVASIAKLNFPKTRAKDAFDSFLPINKNKVYDLTYRPMNSEAVSFFFPFHENEIYDENGIILGSNMDTNNIIMVNDETYLNKHAVYIGTTGSGKSTAMFSNMMRKYMFGNRIIVIDPKGEFGNVLKRMGGEWVKFSLEGGSIINPFDLPVRSFEDNNGSLQASNPLFDKVSTLITFFQLMYSNMTDLQADVLSEILLELYADERFGKSVTKNTDSSLFLRLENTDYPTMENLYNLLSEKAQNNKDQYKIIADFHQTLRAYAVGAYSNVFNGYTNVDVNNDLISYDLFSVYKNDRLVKPLYFLLLSSLRNEILNGDKAKTQLYIDEAHIIADPKVTVAMEFLYEMMKVVRSFNCGITTATQQIQDFMSAKDANRNYGDAVIALSMQQIILPMQKKEVMFVNNEMLYDFSEDDINFLEFSEADRKKKAGKGFLFVGSRKIKIHVELTDLEAKLWLDKDYSALEI</sequence>
<dbReference type="InterPro" id="IPR043964">
    <property type="entry name" value="P-loop_TraG"/>
</dbReference>
<reference evidence="2 3" key="1">
    <citation type="submission" date="2019-03" db="EMBL/GenBank/DDBJ databases">
        <title>Genomic Encyclopedia of Type Strains, Phase IV (KMG-IV): sequencing the most valuable type-strain genomes for metagenomic binning, comparative biology and taxonomic classification.</title>
        <authorList>
            <person name="Goeker M."/>
        </authorList>
    </citation>
    <scope>NUCLEOTIDE SEQUENCE [LARGE SCALE GENOMIC DNA]</scope>
    <source>
        <strain evidence="2 3">DSM 19377</strain>
    </source>
</reference>
<evidence type="ECO:0000259" key="1">
    <source>
        <dbReference type="Pfam" id="PF19044"/>
    </source>
</evidence>
<dbReference type="Pfam" id="PF19044">
    <property type="entry name" value="P-loop_TraG"/>
    <property type="match status" value="1"/>
</dbReference>
<dbReference type="Gene3D" id="1.10.8.730">
    <property type="match status" value="1"/>
</dbReference>
<proteinExistence type="predicted"/>
<dbReference type="Proteomes" id="UP000295416">
    <property type="component" value="Unassembled WGS sequence"/>
</dbReference>
<name>A0A4R2NSN6_9BACL</name>
<dbReference type="Gene3D" id="3.40.50.300">
    <property type="entry name" value="P-loop containing nucleotide triphosphate hydrolases"/>
    <property type="match status" value="1"/>
</dbReference>
<dbReference type="PANTHER" id="PTHR30121:SF6">
    <property type="entry name" value="SLR6007 PROTEIN"/>
    <property type="match status" value="1"/>
</dbReference>
<feature type="domain" description="TraG P-loop" evidence="1">
    <location>
        <begin position="244"/>
        <end position="589"/>
    </location>
</feature>
<evidence type="ECO:0000313" key="2">
    <source>
        <dbReference type="EMBL" id="TCP24448.1"/>
    </source>
</evidence>
<dbReference type="PANTHER" id="PTHR30121">
    <property type="entry name" value="UNCHARACTERIZED PROTEIN YJGR-RELATED"/>
    <property type="match status" value="1"/>
</dbReference>
<dbReference type="RefSeq" id="WP_132747007.1">
    <property type="nucleotide sequence ID" value="NZ_SLXK01000025.1"/>
</dbReference>
<gene>
    <name evidence="2" type="ORF">EV207_1258</name>
</gene>
<organism evidence="2 3">
    <name type="scientific">Scopulibacillus darangshiensis</name>
    <dbReference type="NCBI Taxonomy" id="442528"/>
    <lineage>
        <taxon>Bacteria</taxon>
        <taxon>Bacillati</taxon>
        <taxon>Bacillota</taxon>
        <taxon>Bacilli</taxon>
        <taxon>Bacillales</taxon>
        <taxon>Sporolactobacillaceae</taxon>
        <taxon>Scopulibacillus</taxon>
    </lineage>
</organism>
<accession>A0A4R2NSN6</accession>
<protein>
    <submittedName>
        <fullName evidence="2">Uncharacterized protein DUF87</fullName>
    </submittedName>
</protein>
<dbReference type="InterPro" id="IPR051162">
    <property type="entry name" value="T4SS_component"/>
</dbReference>
<dbReference type="AlphaFoldDB" id="A0A4R2NSN6"/>